<dbReference type="KEGG" id="scl:sce1459"/>
<dbReference type="InterPro" id="IPR045076">
    <property type="entry name" value="MutS"/>
</dbReference>
<evidence type="ECO:0000256" key="2">
    <source>
        <dbReference type="ARBA" id="ARBA00022840"/>
    </source>
</evidence>
<dbReference type="HOGENOM" id="CLU_030717_0_0_7"/>
<feature type="transmembrane region" description="Helical" evidence="4">
    <location>
        <begin position="82"/>
        <end position="105"/>
    </location>
</feature>
<keyword evidence="3" id="KW-0238">DNA-binding</keyword>
<keyword evidence="4" id="KW-0472">Membrane</keyword>
<evidence type="ECO:0000313" key="6">
    <source>
        <dbReference type="EMBL" id="CAN91617.1"/>
    </source>
</evidence>
<evidence type="ECO:0000259" key="5">
    <source>
        <dbReference type="SMART" id="SM00534"/>
    </source>
</evidence>
<dbReference type="PANTHER" id="PTHR11361:SF99">
    <property type="entry name" value="DNA MISMATCH REPAIR PROTEIN"/>
    <property type="match status" value="1"/>
</dbReference>
<dbReference type="eggNOG" id="COG0249">
    <property type="taxonomic scope" value="Bacteria"/>
</dbReference>
<dbReference type="SUPFAM" id="SSF52540">
    <property type="entry name" value="P-loop containing nucleoside triphosphate hydrolases"/>
    <property type="match status" value="1"/>
</dbReference>
<evidence type="ECO:0000256" key="1">
    <source>
        <dbReference type="ARBA" id="ARBA00022741"/>
    </source>
</evidence>
<dbReference type="GO" id="GO:0140664">
    <property type="term" value="F:ATP-dependent DNA damage sensor activity"/>
    <property type="evidence" value="ECO:0007669"/>
    <property type="project" value="InterPro"/>
</dbReference>
<dbReference type="InterPro" id="IPR000432">
    <property type="entry name" value="DNA_mismatch_repair_MutS_C"/>
</dbReference>
<dbReference type="CDD" id="cd03283">
    <property type="entry name" value="ABC_MutS-like"/>
    <property type="match status" value="1"/>
</dbReference>
<dbReference type="EMBL" id="AM746676">
    <property type="protein sequence ID" value="CAN91617.1"/>
    <property type="molecule type" value="Genomic_DNA"/>
</dbReference>
<reference evidence="6 7" key="1">
    <citation type="journal article" date="2007" name="Nat. Biotechnol.">
        <title>Complete genome sequence of the myxobacterium Sorangium cellulosum.</title>
        <authorList>
            <person name="Schneiker S."/>
            <person name="Perlova O."/>
            <person name="Kaiser O."/>
            <person name="Gerth K."/>
            <person name="Alici A."/>
            <person name="Altmeyer M.O."/>
            <person name="Bartels D."/>
            <person name="Bekel T."/>
            <person name="Beyer S."/>
            <person name="Bode E."/>
            <person name="Bode H.B."/>
            <person name="Bolten C.J."/>
            <person name="Choudhuri J.V."/>
            <person name="Doss S."/>
            <person name="Elnakady Y.A."/>
            <person name="Frank B."/>
            <person name="Gaigalat L."/>
            <person name="Goesmann A."/>
            <person name="Groeger C."/>
            <person name="Gross F."/>
            <person name="Jelsbak L."/>
            <person name="Jelsbak L."/>
            <person name="Kalinowski J."/>
            <person name="Kegler C."/>
            <person name="Knauber T."/>
            <person name="Konietzny S."/>
            <person name="Kopp M."/>
            <person name="Krause L."/>
            <person name="Krug D."/>
            <person name="Linke B."/>
            <person name="Mahmud T."/>
            <person name="Martinez-Arias R."/>
            <person name="McHardy A.C."/>
            <person name="Merai M."/>
            <person name="Meyer F."/>
            <person name="Mormann S."/>
            <person name="Munoz-Dorado J."/>
            <person name="Perez J."/>
            <person name="Pradella S."/>
            <person name="Rachid S."/>
            <person name="Raddatz G."/>
            <person name="Rosenau F."/>
            <person name="Rueckert C."/>
            <person name="Sasse F."/>
            <person name="Scharfe M."/>
            <person name="Schuster S.C."/>
            <person name="Suen G."/>
            <person name="Treuner-Lange A."/>
            <person name="Velicer G.J."/>
            <person name="Vorholter F.-J."/>
            <person name="Weissman K.J."/>
            <person name="Welch R.D."/>
            <person name="Wenzel S.C."/>
            <person name="Whitworth D.E."/>
            <person name="Wilhelm S."/>
            <person name="Wittmann C."/>
            <person name="Bloecker H."/>
            <person name="Puehler A."/>
            <person name="Mueller R."/>
        </authorList>
    </citation>
    <scope>NUCLEOTIDE SEQUENCE [LARGE SCALE GENOMIC DNA]</scope>
    <source>
        <strain evidence="7">So ce56</strain>
    </source>
</reference>
<dbReference type="SMART" id="SM00534">
    <property type="entry name" value="MUTSac"/>
    <property type="match status" value="1"/>
</dbReference>
<dbReference type="PANTHER" id="PTHR11361">
    <property type="entry name" value="DNA MISMATCH REPAIR PROTEIN MUTS FAMILY MEMBER"/>
    <property type="match status" value="1"/>
</dbReference>
<evidence type="ECO:0000313" key="7">
    <source>
        <dbReference type="Proteomes" id="UP000002139"/>
    </source>
</evidence>
<dbReference type="GO" id="GO:0005829">
    <property type="term" value="C:cytosol"/>
    <property type="evidence" value="ECO:0007669"/>
    <property type="project" value="TreeGrafter"/>
</dbReference>
<feature type="transmembrane region" description="Helical" evidence="4">
    <location>
        <begin position="58"/>
        <end position="76"/>
    </location>
</feature>
<feature type="domain" description="DNA mismatch repair proteins mutS family" evidence="5">
    <location>
        <begin position="464"/>
        <end position="651"/>
    </location>
</feature>
<accession>A9FC19</accession>
<keyword evidence="4" id="KW-1133">Transmembrane helix</keyword>
<proteinExistence type="predicted"/>
<dbReference type="BioCyc" id="SCEL448385:SCE_RS07550-MONOMER"/>
<dbReference type="GO" id="GO:0030983">
    <property type="term" value="F:mismatched DNA binding"/>
    <property type="evidence" value="ECO:0007669"/>
    <property type="project" value="InterPro"/>
</dbReference>
<dbReference type="AlphaFoldDB" id="A9FC19"/>
<dbReference type="Pfam" id="PF00488">
    <property type="entry name" value="MutS_V"/>
    <property type="match status" value="1"/>
</dbReference>
<dbReference type="GO" id="GO:0006298">
    <property type="term" value="P:mismatch repair"/>
    <property type="evidence" value="ECO:0007669"/>
    <property type="project" value="InterPro"/>
</dbReference>
<gene>
    <name evidence="6" type="ordered locus">sce1459</name>
</gene>
<evidence type="ECO:0000256" key="3">
    <source>
        <dbReference type="ARBA" id="ARBA00023125"/>
    </source>
</evidence>
<dbReference type="STRING" id="448385.sce1459"/>
<organism evidence="6 7">
    <name type="scientific">Sorangium cellulosum (strain So ce56)</name>
    <name type="common">Polyangium cellulosum (strain So ce56)</name>
    <dbReference type="NCBI Taxonomy" id="448385"/>
    <lineage>
        <taxon>Bacteria</taxon>
        <taxon>Pseudomonadati</taxon>
        <taxon>Myxococcota</taxon>
        <taxon>Polyangia</taxon>
        <taxon>Polyangiales</taxon>
        <taxon>Polyangiaceae</taxon>
        <taxon>Sorangium</taxon>
    </lineage>
</organism>
<keyword evidence="2" id="KW-0067">ATP-binding</keyword>
<evidence type="ECO:0000256" key="4">
    <source>
        <dbReference type="SAM" id="Phobius"/>
    </source>
</evidence>
<keyword evidence="7" id="KW-1185">Reference proteome</keyword>
<dbReference type="InterPro" id="IPR027417">
    <property type="entry name" value="P-loop_NTPase"/>
</dbReference>
<keyword evidence="4" id="KW-0812">Transmembrane</keyword>
<keyword evidence="1" id="KW-0547">Nucleotide-binding</keyword>
<dbReference type="Gene3D" id="3.40.50.300">
    <property type="entry name" value="P-loop containing nucleotide triphosphate hydrolases"/>
    <property type="match status" value="1"/>
</dbReference>
<dbReference type="GO" id="GO:0005524">
    <property type="term" value="F:ATP binding"/>
    <property type="evidence" value="ECO:0007669"/>
    <property type="project" value="UniProtKB-KW"/>
</dbReference>
<sequence length="673" mass="71570">MRTPLRLDARPAVAYGEGPVEPPPNAVAQRVLSAYDDRLSVLRAEAGALDRRSKTFSLLRGVSFLAAAVAGGYALFGDVPRWVTYAAGAVTAVFLGLLVAHARLVTRMTELEQRIGLYVRGKRRVAGDFADFPERGDRFAAPDHDYAGDLDVFGQASLFQLLNVAQTGEGEATLAAFLAEPAPATAVAARQEAVRELAGLGAFREDLAVVGMQAGARGREAGPLIAWAEAPPALLGPEARAGGLPVSALLTAAKVLVPLTLALLAAPRFIPAEQLGLLRHAYLLPLAAQILVLVLLRPAVEPIVAAASSREAPFARYRPILARVEEQAFSSALLRELKAELAGPSGALASREMTALESRVGYSDLRHSGLVHIVANLFLLWDVWCALALERWKLRAGRHVKAWMRTLGHMEALASLATFAHENPDYAYPDVKDGEPRFTAAGLGHPLLPRDRRVTNDVSLEGAGAALLVTGSNMSGKSTLLRAVGVNAALALAGAPVCASSLSLSPVRVRTSMRIKDSLEHGVSHFYAELTRLKRVVDGANGGERVLFLLDEILHGTNARERQIGARAVVRHLVARGAIGAVSSHDMGLSVLEQETAGRVRNMHFEELVVEDRMTFDYKLKPGVVTSANALRLMKIVGIDVDFAEGERTATAATAAAMAETTATSRGASTSSG</sequence>
<protein>
    <submittedName>
        <fullName evidence="6">MutS-like mismatch repair protein, ATPases</fullName>
    </submittedName>
</protein>
<name>A9FC19_SORC5</name>
<feature type="transmembrane region" description="Helical" evidence="4">
    <location>
        <begin position="248"/>
        <end position="270"/>
    </location>
</feature>
<dbReference type="Proteomes" id="UP000002139">
    <property type="component" value="Chromosome"/>
</dbReference>